<evidence type="ECO:0000313" key="2">
    <source>
        <dbReference type="Proteomes" id="UP000098834"/>
    </source>
</evidence>
<reference evidence="1 2" key="1">
    <citation type="journal article" date="2014" name="Virology">
        <title>Metagenomic analysis of viromes of dromedary camel fecal samples reveals large number and high diversity of circoviruses and picobirnaviruses.</title>
        <authorList>
            <person name="Woo P.C.Y."/>
            <person name="Lau S.K.P."/>
            <person name="Teng J.L.L."/>
            <person name="Tsang A.K.L."/>
            <person name="Joseph M."/>
            <person name="Wong E.Y.M."/>
            <person name="Tang Y."/>
            <person name="Sivakumar S."/>
            <person name="Bai R."/>
            <person name="Wernery R."/>
            <person name="Wernery U."/>
            <person name="Yuen K.-Y."/>
        </authorList>
    </citation>
    <scope>NUCLEOTIDE SEQUENCE [LARGE SCALE GENOMIC DNA]</scope>
    <source>
        <strain evidence="1">DcSCV_c1359</strain>
    </source>
</reference>
<evidence type="ECO:0000313" key="1">
    <source>
        <dbReference type="EMBL" id="AIY31244.1"/>
    </source>
</evidence>
<dbReference type="KEGG" id="vg:37620343"/>
<dbReference type="GeneID" id="37620343"/>
<proteinExistence type="predicted"/>
<dbReference type="EMBL" id="KM573769">
    <property type="protein sequence ID" value="AIY31244.1"/>
    <property type="molecule type" value="Genomic_DNA"/>
</dbReference>
<dbReference type="RefSeq" id="YP_009508832.1">
    <property type="nucleotide sequence ID" value="NC_039057.1"/>
</dbReference>
<name>A0A0A1EKU7_9VIRU</name>
<sequence>MSWSYLYWGQNVARNSPSWTKGNTNQWRYNMSGVPFVGDWIRAADQNQWRQDYMDNYGVGWEDVKYPSMVPGAGSYAHASTNLIAGSGIVSKNLLGLYRSGRPYKAVPRGGRSVYNR</sequence>
<gene>
    <name evidence="1" type="primary">ORF2</name>
</gene>
<organism evidence="1 2">
    <name type="scientific">Camel associated drosmacovirus 1</name>
    <dbReference type="NCBI Taxonomy" id="2169876"/>
    <lineage>
        <taxon>Viruses</taxon>
        <taxon>Monodnaviria</taxon>
        <taxon>Shotokuvirae</taxon>
        <taxon>Cressdnaviricota</taxon>
        <taxon>Arfiviricetes</taxon>
        <taxon>Cremevirales</taxon>
        <taxon>Smacoviridae</taxon>
        <taxon>Drosmacovirus</taxon>
        <taxon>Drosmacovirus camas1</taxon>
    </lineage>
</organism>
<dbReference type="Proteomes" id="UP000098834">
    <property type="component" value="Segment"/>
</dbReference>
<accession>A0A0A1EKU7</accession>
<keyword evidence="2" id="KW-1185">Reference proteome</keyword>
<protein>
    <submittedName>
        <fullName evidence="1">Uncharacterized protein</fullName>
    </submittedName>
</protein>